<comment type="caution">
    <text evidence="1">The sequence shown here is derived from an EMBL/GenBank/DDBJ whole genome shotgun (WGS) entry which is preliminary data.</text>
</comment>
<evidence type="ECO:0000313" key="2">
    <source>
        <dbReference type="Proteomes" id="UP000194266"/>
    </source>
</evidence>
<organism evidence="1 2">
    <name type="scientific">Streptomyces pharetrae CZA14</name>
    <dbReference type="NCBI Taxonomy" id="1144883"/>
    <lineage>
        <taxon>Bacteria</taxon>
        <taxon>Bacillati</taxon>
        <taxon>Actinomycetota</taxon>
        <taxon>Actinomycetes</taxon>
        <taxon>Kitasatosporales</taxon>
        <taxon>Streptomycetaceae</taxon>
        <taxon>Streptomyces</taxon>
    </lineage>
</organism>
<accession>A0ABX3YBL3</accession>
<dbReference type="EMBL" id="MRYD01000272">
    <property type="protein sequence ID" value="OSZ56638.1"/>
    <property type="molecule type" value="Genomic_DNA"/>
</dbReference>
<sequence>MDAWPVCDPYGSAGPDHLDGDYLLPPPNPAARVGAPLSPADRRRLDLHAALTIRGIAPRPGDQFAVNAISSLGDAVTAAVLRWISSDD</sequence>
<reference evidence="1 2" key="1">
    <citation type="submission" date="2016-12" db="EMBL/GenBank/DDBJ databases">
        <title>Genome Mining:The Detection of Biosynthetic Gene Clusters to Aid in the Expression of Curamycin A produced by Streptomyces sp. strain CZA14.</title>
        <authorList>
            <person name="Durrell K.A."/>
            <person name="Kirby B.M."/>
            <person name="Khan W."/>
            <person name="Mthethwa T."/>
            <person name="Le Roes-Hill M."/>
        </authorList>
    </citation>
    <scope>NUCLEOTIDE SEQUENCE [LARGE SCALE GENOMIC DNA]</scope>
    <source>
        <strain evidence="1 2">CZA14</strain>
    </source>
</reference>
<gene>
    <name evidence="1" type="ORF">OQI_31870</name>
</gene>
<name>A0ABX3YBL3_9ACTN</name>
<proteinExistence type="predicted"/>
<evidence type="ECO:0000313" key="1">
    <source>
        <dbReference type="EMBL" id="OSZ56638.1"/>
    </source>
</evidence>
<protein>
    <submittedName>
        <fullName evidence="1">Uncharacterized protein</fullName>
    </submittedName>
</protein>
<keyword evidence="2" id="KW-1185">Reference proteome</keyword>
<dbReference type="Proteomes" id="UP000194266">
    <property type="component" value="Unassembled WGS sequence"/>
</dbReference>